<dbReference type="Pfam" id="PF04075">
    <property type="entry name" value="F420H2_quin_red"/>
    <property type="match status" value="1"/>
</dbReference>
<evidence type="ECO:0000313" key="4">
    <source>
        <dbReference type="Proteomes" id="UP000481583"/>
    </source>
</evidence>
<protein>
    <submittedName>
        <fullName evidence="3">Nitroreductase family deazaflavin-dependent oxidoreductase</fullName>
    </submittedName>
</protein>
<proteinExistence type="inferred from homology"/>
<evidence type="ECO:0000313" key="3">
    <source>
        <dbReference type="EMBL" id="NGN62601.1"/>
    </source>
</evidence>
<dbReference type="PANTHER" id="PTHR39428:SF3">
    <property type="entry name" value="DEAZAFLAVIN-DEPENDENT NITROREDUCTASE"/>
    <property type="match status" value="1"/>
</dbReference>
<dbReference type="Proteomes" id="UP000481583">
    <property type="component" value="Unassembled WGS sequence"/>
</dbReference>
<organism evidence="3 4">
    <name type="scientific">Streptomyces coryli</name>
    <dbReference type="NCBI Taxonomy" id="1128680"/>
    <lineage>
        <taxon>Bacteria</taxon>
        <taxon>Bacillati</taxon>
        <taxon>Actinomycetota</taxon>
        <taxon>Actinomycetes</taxon>
        <taxon>Kitasatosporales</taxon>
        <taxon>Streptomycetaceae</taxon>
        <taxon>Streptomyces</taxon>
    </lineage>
</organism>
<comment type="similarity">
    <text evidence="1">Belongs to the F420H(2)-dependent quinone reductase family.</text>
</comment>
<dbReference type="GO" id="GO:0016491">
    <property type="term" value="F:oxidoreductase activity"/>
    <property type="evidence" value="ECO:0007669"/>
    <property type="project" value="InterPro"/>
</dbReference>
<dbReference type="GO" id="GO:0005886">
    <property type="term" value="C:plasma membrane"/>
    <property type="evidence" value="ECO:0007669"/>
    <property type="project" value="TreeGrafter"/>
</dbReference>
<comment type="caution">
    <text evidence="3">The sequence shown here is derived from an EMBL/GenBank/DDBJ whole genome shotgun (WGS) entry which is preliminary data.</text>
</comment>
<dbReference type="NCBIfam" id="TIGR00026">
    <property type="entry name" value="hi_GC_TIGR00026"/>
    <property type="match status" value="1"/>
</dbReference>
<reference evidence="3 4" key="1">
    <citation type="submission" date="2020-02" db="EMBL/GenBank/DDBJ databases">
        <title>Whole-genome analyses of novel actinobacteria.</title>
        <authorList>
            <person name="Sahin N."/>
        </authorList>
    </citation>
    <scope>NUCLEOTIDE SEQUENCE [LARGE SCALE GENOMIC DNA]</scope>
    <source>
        <strain evidence="3 4">A7024</strain>
    </source>
</reference>
<dbReference type="RefSeq" id="WP_165230238.1">
    <property type="nucleotide sequence ID" value="NZ_JAAKZV010000003.1"/>
</dbReference>
<evidence type="ECO:0000256" key="1">
    <source>
        <dbReference type="ARBA" id="ARBA00008710"/>
    </source>
</evidence>
<dbReference type="AlphaFoldDB" id="A0A6G4TUD4"/>
<dbReference type="Gene3D" id="2.30.110.10">
    <property type="entry name" value="Electron Transport, Fmn-binding Protein, Chain A"/>
    <property type="match status" value="1"/>
</dbReference>
<dbReference type="InterPro" id="IPR012349">
    <property type="entry name" value="Split_barrel_FMN-bd"/>
</dbReference>
<accession>A0A6G4TUD4</accession>
<evidence type="ECO:0000256" key="2">
    <source>
        <dbReference type="ARBA" id="ARBA00049106"/>
    </source>
</evidence>
<gene>
    <name evidence="3" type="ORF">G5C51_01605</name>
</gene>
<dbReference type="EMBL" id="JAAKZV010000003">
    <property type="protein sequence ID" value="NGN62601.1"/>
    <property type="molecule type" value="Genomic_DNA"/>
</dbReference>
<dbReference type="InterPro" id="IPR004378">
    <property type="entry name" value="F420H2_quin_Rdtase"/>
</dbReference>
<keyword evidence="4" id="KW-1185">Reference proteome</keyword>
<dbReference type="PANTHER" id="PTHR39428">
    <property type="entry name" value="F420H(2)-DEPENDENT QUINONE REDUCTASE RV1261C"/>
    <property type="match status" value="1"/>
</dbReference>
<dbReference type="GO" id="GO:0070967">
    <property type="term" value="F:coenzyme F420 binding"/>
    <property type="evidence" value="ECO:0007669"/>
    <property type="project" value="TreeGrafter"/>
</dbReference>
<sequence>MPASRPRPAQLDSALLPKIMKYMSRTQVWFYRRTRGRLGGKWRVGAGFRKPVPVLLLEHRGRKTGKVFTTPLLYVTDGDNIIVIASQGGRPRHPQWFHNLRAAPDTHLQIKANRRPVRAEVAEPEDRPRLWSLATAAYADFDNYQAWTEREIPVVILKPRP</sequence>
<comment type="catalytic activity">
    <reaction evidence="2">
        <text>oxidized coenzyme F420-(gamma-L-Glu)(n) + a quinol + H(+) = reduced coenzyme F420-(gamma-L-Glu)(n) + a quinone</text>
        <dbReference type="Rhea" id="RHEA:39663"/>
        <dbReference type="Rhea" id="RHEA-COMP:12939"/>
        <dbReference type="Rhea" id="RHEA-COMP:14378"/>
        <dbReference type="ChEBI" id="CHEBI:15378"/>
        <dbReference type="ChEBI" id="CHEBI:24646"/>
        <dbReference type="ChEBI" id="CHEBI:132124"/>
        <dbReference type="ChEBI" id="CHEBI:133980"/>
        <dbReference type="ChEBI" id="CHEBI:139511"/>
    </reaction>
</comment>
<name>A0A6G4TUD4_9ACTN</name>